<keyword evidence="2" id="KW-0812">Transmembrane</keyword>
<comment type="caution">
    <text evidence="3">The sequence shown here is derived from an EMBL/GenBank/DDBJ whole genome shotgun (WGS) entry which is preliminary data.</text>
</comment>
<feature type="transmembrane region" description="Helical" evidence="2">
    <location>
        <begin position="308"/>
        <end position="330"/>
    </location>
</feature>
<feature type="compositionally biased region" description="Low complexity" evidence="1">
    <location>
        <begin position="121"/>
        <end position="142"/>
    </location>
</feature>
<feature type="region of interest" description="Disordered" evidence="1">
    <location>
        <begin position="91"/>
        <end position="157"/>
    </location>
</feature>
<feature type="region of interest" description="Disordered" evidence="1">
    <location>
        <begin position="350"/>
        <end position="400"/>
    </location>
</feature>
<proteinExistence type="predicted"/>
<keyword evidence="4" id="KW-1185">Reference proteome</keyword>
<feature type="transmembrane region" description="Helical" evidence="2">
    <location>
        <begin position="248"/>
        <end position="272"/>
    </location>
</feature>
<evidence type="ECO:0000313" key="4">
    <source>
        <dbReference type="Proteomes" id="UP001139336"/>
    </source>
</evidence>
<organism evidence="3 4">
    <name type="scientific">Corynebacterium uropygiale</name>
    <dbReference type="NCBI Taxonomy" id="1775911"/>
    <lineage>
        <taxon>Bacteria</taxon>
        <taxon>Bacillati</taxon>
        <taxon>Actinomycetota</taxon>
        <taxon>Actinomycetes</taxon>
        <taxon>Mycobacteriales</taxon>
        <taxon>Corynebacteriaceae</taxon>
        <taxon>Corynebacterium</taxon>
    </lineage>
</organism>
<evidence type="ECO:0000256" key="2">
    <source>
        <dbReference type="SAM" id="Phobius"/>
    </source>
</evidence>
<dbReference type="EMBL" id="JAKGSI010000001">
    <property type="protein sequence ID" value="MCF4005622.1"/>
    <property type="molecule type" value="Genomic_DNA"/>
</dbReference>
<dbReference type="RefSeq" id="WP_236117436.1">
    <property type="nucleotide sequence ID" value="NZ_JAKGSI010000001.1"/>
</dbReference>
<accession>A0A9X1QLT7</accession>
<reference evidence="3" key="1">
    <citation type="submission" date="2022-01" db="EMBL/GenBank/DDBJ databases">
        <title>Corynebacterium sp. nov isolated from isolated from the feces of the greater white-fronted geese (Anser albifrons) at Poyang Lake, PR China.</title>
        <authorList>
            <person name="Liu Q."/>
        </authorList>
    </citation>
    <scope>NUCLEOTIDE SEQUENCE</scope>
    <source>
        <strain evidence="3">JCM 32435</strain>
    </source>
</reference>
<feature type="transmembrane region" description="Helical" evidence="2">
    <location>
        <begin position="284"/>
        <end position="302"/>
    </location>
</feature>
<dbReference type="Proteomes" id="UP001139336">
    <property type="component" value="Unassembled WGS sequence"/>
</dbReference>
<evidence type="ECO:0000256" key="1">
    <source>
        <dbReference type="SAM" id="MobiDB-lite"/>
    </source>
</evidence>
<gene>
    <name evidence="3" type="ORF">L1O03_00270</name>
</gene>
<keyword evidence="2" id="KW-0472">Membrane</keyword>
<name>A0A9X1QLT7_9CORY</name>
<evidence type="ECO:0000313" key="3">
    <source>
        <dbReference type="EMBL" id="MCF4005622.1"/>
    </source>
</evidence>
<feature type="transmembrane region" description="Helical" evidence="2">
    <location>
        <begin position="170"/>
        <end position="189"/>
    </location>
</feature>
<protein>
    <submittedName>
        <fullName evidence="3">Uncharacterized protein</fullName>
    </submittedName>
</protein>
<keyword evidence="2" id="KW-1133">Transmembrane helix</keyword>
<dbReference type="AlphaFoldDB" id="A0A9X1QLT7"/>
<dbReference type="SUPFAM" id="SSF81995">
    <property type="entry name" value="beta-sandwich domain of Sec23/24"/>
    <property type="match status" value="1"/>
</dbReference>
<sequence>MARHHDFYQSLHLPREASTEELRSELEGRLNALRSEGVSTGDARYQQTKVAADILGDEQRRSLYNARLDDDSAPDMNIPALRALASSGAFPDEYSHQHAQPEHAQPARGASSNGAHAADSQQQGQQPQQSYQQQSYQQQPAQLSAPRQPKALPGLPETITMPTTAKVMEWAIAVAGVFSFLWLIVGFVANYRVTSGIDLIIKQAGEVKNSDTRDLLDVLNLFGVGRGITSFDVDGTVSQFQSTVTRSALSAVVLPSVALAVIGALGAIVLLVWSTKVRTHEAPIATFSALIVLLFGSLLGAMGNIAGVFGTALFSVATIGFLVAAVCSLLPQTRAWYDGKNADQIAQSSSQPQQAWFQQQPQQAQQPYQGYQGYQQQGQQPYQGYQQNPEQGNQNPSQWS</sequence>